<dbReference type="PANTHER" id="PTHR21310">
    <property type="entry name" value="AMINOGLYCOSIDE PHOSPHOTRANSFERASE-RELATED-RELATED"/>
    <property type="match status" value="1"/>
</dbReference>
<keyword evidence="3" id="KW-1185">Reference proteome</keyword>
<protein>
    <submittedName>
        <fullName evidence="2">Kinase-like domain-containing protein</fullName>
    </submittedName>
</protein>
<dbReference type="Pfam" id="PF01636">
    <property type="entry name" value="APH"/>
    <property type="match status" value="1"/>
</dbReference>
<organism evidence="2 3">
    <name type="scientific">Lentinula raphanica</name>
    <dbReference type="NCBI Taxonomy" id="153919"/>
    <lineage>
        <taxon>Eukaryota</taxon>
        <taxon>Fungi</taxon>
        <taxon>Dikarya</taxon>
        <taxon>Basidiomycota</taxon>
        <taxon>Agaricomycotina</taxon>
        <taxon>Agaricomycetes</taxon>
        <taxon>Agaricomycetidae</taxon>
        <taxon>Agaricales</taxon>
        <taxon>Marasmiineae</taxon>
        <taxon>Omphalotaceae</taxon>
        <taxon>Lentinula</taxon>
    </lineage>
</organism>
<comment type="caution">
    <text evidence="2">The sequence shown here is derived from an EMBL/GenBank/DDBJ whole genome shotgun (WGS) entry which is preliminary data.</text>
</comment>
<proteinExistence type="predicted"/>
<evidence type="ECO:0000259" key="1">
    <source>
        <dbReference type="Pfam" id="PF01636"/>
    </source>
</evidence>
<dbReference type="AlphaFoldDB" id="A0AA38P719"/>
<accession>A0AA38P719</accession>
<dbReference type="CDD" id="cd05120">
    <property type="entry name" value="APH_ChoK_like"/>
    <property type="match status" value="1"/>
</dbReference>
<dbReference type="EMBL" id="MU806242">
    <property type="protein sequence ID" value="KAJ3837499.1"/>
    <property type="molecule type" value="Genomic_DNA"/>
</dbReference>
<dbReference type="SUPFAM" id="SSF56112">
    <property type="entry name" value="Protein kinase-like (PK-like)"/>
    <property type="match status" value="1"/>
</dbReference>
<evidence type="ECO:0000313" key="2">
    <source>
        <dbReference type="EMBL" id="KAJ3837499.1"/>
    </source>
</evidence>
<gene>
    <name evidence="2" type="ORF">F5878DRAFT_213426</name>
</gene>
<feature type="domain" description="Aminoglycoside phosphotransferase" evidence="1">
    <location>
        <begin position="34"/>
        <end position="251"/>
    </location>
</feature>
<name>A0AA38P719_9AGAR</name>
<dbReference type="PANTHER" id="PTHR21310:SF15">
    <property type="entry name" value="AMINOGLYCOSIDE PHOSPHOTRANSFERASE DOMAIN-CONTAINING PROTEIN"/>
    <property type="match status" value="1"/>
</dbReference>
<evidence type="ECO:0000313" key="3">
    <source>
        <dbReference type="Proteomes" id="UP001163846"/>
    </source>
</evidence>
<keyword evidence="2" id="KW-0808">Transferase</keyword>
<dbReference type="InterPro" id="IPR002575">
    <property type="entry name" value="Aminoglycoside_PTrfase"/>
</dbReference>
<reference evidence="2" key="1">
    <citation type="submission" date="2022-08" db="EMBL/GenBank/DDBJ databases">
        <authorList>
            <consortium name="DOE Joint Genome Institute"/>
            <person name="Min B."/>
            <person name="Riley R."/>
            <person name="Sierra-Patev S."/>
            <person name="Naranjo-Ortiz M."/>
            <person name="Looney B."/>
            <person name="Konkel Z."/>
            <person name="Slot J.C."/>
            <person name="Sakamoto Y."/>
            <person name="Steenwyk J.L."/>
            <person name="Rokas A."/>
            <person name="Carro J."/>
            <person name="Camarero S."/>
            <person name="Ferreira P."/>
            <person name="Molpeceres G."/>
            <person name="Ruiz-Duenas F.J."/>
            <person name="Serrano A."/>
            <person name="Henrissat B."/>
            <person name="Drula E."/>
            <person name="Hughes K.W."/>
            <person name="Mata J.L."/>
            <person name="Ishikawa N.K."/>
            <person name="Vargas-Isla R."/>
            <person name="Ushijima S."/>
            <person name="Smith C.A."/>
            <person name="Ahrendt S."/>
            <person name="Andreopoulos W."/>
            <person name="He G."/>
            <person name="Labutti K."/>
            <person name="Lipzen A."/>
            <person name="Ng V."/>
            <person name="Sandor L."/>
            <person name="Barry K."/>
            <person name="Martinez A.T."/>
            <person name="Xiao Y."/>
            <person name="Gibbons J.G."/>
            <person name="Terashima K."/>
            <person name="Hibbett D.S."/>
            <person name="Grigoriev I.V."/>
        </authorList>
    </citation>
    <scope>NUCLEOTIDE SEQUENCE</scope>
    <source>
        <strain evidence="2">TFB9207</strain>
    </source>
</reference>
<sequence>MENRSRLSLLHETLLRLLSMAENVVRRIWSVTLGRFIFVKPMGSRDPAVEVATINFIRRNTTIPVPRIFGAVRYRGSQYIFMTRLAGTELSRRRWKAYSQDSRDAIISQLKDYISQIRQIGPPPSSPPFICSILGGPVTDHRLCVDRPYGPYRDEEQMNLQVRQGFSVDEFGKVFNLPQDAVDIVRRSHDIQHPIVFTHNDIAMRNILVDGDCVTGLIDWECSGWFPEHWEYTKACWTDFHAEEWVRDLKGFIPPFDLEYLADDIVGWSRSWEPRLNL</sequence>
<keyword evidence="2" id="KW-0418">Kinase</keyword>
<dbReference type="InterPro" id="IPR051678">
    <property type="entry name" value="AGP_Transferase"/>
</dbReference>
<dbReference type="GO" id="GO:0016301">
    <property type="term" value="F:kinase activity"/>
    <property type="evidence" value="ECO:0007669"/>
    <property type="project" value="UniProtKB-KW"/>
</dbReference>
<dbReference type="Gene3D" id="3.90.1200.10">
    <property type="match status" value="1"/>
</dbReference>
<dbReference type="Proteomes" id="UP001163846">
    <property type="component" value="Unassembled WGS sequence"/>
</dbReference>
<dbReference type="InterPro" id="IPR011009">
    <property type="entry name" value="Kinase-like_dom_sf"/>
</dbReference>